<keyword evidence="3" id="KW-1185">Reference proteome</keyword>
<keyword evidence="1" id="KW-0472">Membrane</keyword>
<reference evidence="2 3" key="1">
    <citation type="submission" date="2024-06" db="EMBL/GenBank/DDBJ databases">
        <title>The Natural Products Discovery Center: Release of the First 8490 Sequenced Strains for Exploring Actinobacteria Biosynthetic Diversity.</title>
        <authorList>
            <person name="Kalkreuter E."/>
            <person name="Kautsar S.A."/>
            <person name="Yang D."/>
            <person name="Bader C.D."/>
            <person name="Teijaro C.N."/>
            <person name="Fluegel L."/>
            <person name="Davis C.M."/>
            <person name="Simpson J.R."/>
            <person name="Lauterbach L."/>
            <person name="Steele A.D."/>
            <person name="Gui C."/>
            <person name="Meng S."/>
            <person name="Li G."/>
            <person name="Viehrig K."/>
            <person name="Ye F."/>
            <person name="Su P."/>
            <person name="Kiefer A.F."/>
            <person name="Nichols A."/>
            <person name="Cepeda A.J."/>
            <person name="Yan W."/>
            <person name="Fan B."/>
            <person name="Jiang Y."/>
            <person name="Adhikari A."/>
            <person name="Zheng C.-J."/>
            <person name="Schuster L."/>
            <person name="Cowan T.M."/>
            <person name="Smanski M.J."/>
            <person name="Chevrette M.G."/>
            <person name="De Carvalho L.P.S."/>
            <person name="Shen B."/>
        </authorList>
    </citation>
    <scope>NUCLEOTIDE SEQUENCE [LARGE SCALE GENOMIC DNA]</scope>
    <source>
        <strain evidence="2 3">NPDC077434</strain>
    </source>
</reference>
<proteinExistence type="predicted"/>
<comment type="caution">
    <text evidence="2">The sequence shown here is derived from an EMBL/GenBank/DDBJ whole genome shotgun (WGS) entry which is preliminary data.</text>
</comment>
<keyword evidence="1" id="KW-0812">Transmembrane</keyword>
<keyword evidence="1" id="KW-1133">Transmembrane helix</keyword>
<organism evidence="2 3">
    <name type="scientific">Microbacterium profundi</name>
    <dbReference type="NCBI Taxonomy" id="450380"/>
    <lineage>
        <taxon>Bacteria</taxon>
        <taxon>Bacillati</taxon>
        <taxon>Actinomycetota</taxon>
        <taxon>Actinomycetes</taxon>
        <taxon>Micrococcales</taxon>
        <taxon>Microbacteriaceae</taxon>
        <taxon>Microbacterium</taxon>
    </lineage>
</organism>
<evidence type="ECO:0000313" key="2">
    <source>
        <dbReference type="EMBL" id="MEW1976639.1"/>
    </source>
</evidence>
<dbReference type="EMBL" id="JBFBMH010000039">
    <property type="protein sequence ID" value="MEW1976639.1"/>
    <property type="molecule type" value="Genomic_DNA"/>
</dbReference>
<feature type="transmembrane region" description="Helical" evidence="1">
    <location>
        <begin position="38"/>
        <end position="60"/>
    </location>
</feature>
<evidence type="ECO:0000313" key="3">
    <source>
        <dbReference type="Proteomes" id="UP001553715"/>
    </source>
</evidence>
<dbReference type="Proteomes" id="UP001553715">
    <property type="component" value="Unassembled WGS sequence"/>
</dbReference>
<evidence type="ECO:0000256" key="1">
    <source>
        <dbReference type="SAM" id="Phobius"/>
    </source>
</evidence>
<protein>
    <submittedName>
        <fullName evidence="2">Uncharacterized protein</fullName>
    </submittedName>
</protein>
<name>A0ABV3LL49_9MICO</name>
<sequence>METIDGQNGTSETAVWYFVVATFLFVGGVFALTMAEGLMAIAAIAIGLGAVIAIVGAFVFKQENRRSK</sequence>
<feature type="transmembrane region" description="Helical" evidence="1">
    <location>
        <begin position="14"/>
        <end position="32"/>
    </location>
</feature>
<accession>A0ABV3LL49</accession>
<dbReference type="RefSeq" id="WP_206494481.1">
    <property type="nucleotide sequence ID" value="NZ_JAJVKR010000002.1"/>
</dbReference>
<gene>
    <name evidence="2" type="ORF">AB0301_16415</name>
</gene>